<dbReference type="SUPFAM" id="SSF88713">
    <property type="entry name" value="Glycoside hydrolase/deacetylase"/>
    <property type="match status" value="1"/>
</dbReference>
<evidence type="ECO:0000313" key="3">
    <source>
        <dbReference type="EMBL" id="TQJ13923.1"/>
    </source>
</evidence>
<feature type="domain" description="NodB homology" evidence="2">
    <location>
        <begin position="139"/>
        <end position="248"/>
    </location>
</feature>
<dbReference type="CDD" id="cd10917">
    <property type="entry name" value="CE4_NodB_like_6s_7s"/>
    <property type="match status" value="1"/>
</dbReference>
<dbReference type="Gene3D" id="1.10.101.10">
    <property type="entry name" value="PGBD-like superfamily/PGBD"/>
    <property type="match status" value="1"/>
</dbReference>
<evidence type="ECO:0000259" key="2">
    <source>
        <dbReference type="Pfam" id="PF01522"/>
    </source>
</evidence>
<dbReference type="InterPro" id="IPR011330">
    <property type="entry name" value="Glyco_hydro/deAcase_b/a-brl"/>
</dbReference>
<dbReference type="SUPFAM" id="SSF47090">
    <property type="entry name" value="PGBD-like"/>
    <property type="match status" value="1"/>
</dbReference>
<dbReference type="RefSeq" id="WP_141927879.1">
    <property type="nucleotide sequence ID" value="NZ_BAABCI010000002.1"/>
</dbReference>
<dbReference type="AlphaFoldDB" id="A0A542EF19"/>
<evidence type="ECO:0000313" key="4">
    <source>
        <dbReference type="Proteomes" id="UP000320806"/>
    </source>
</evidence>
<comment type="caution">
    <text evidence="3">The sequence shown here is derived from an EMBL/GenBank/DDBJ whole genome shotgun (WGS) entry which is preliminary data.</text>
</comment>
<keyword evidence="4" id="KW-1185">Reference proteome</keyword>
<protein>
    <submittedName>
        <fullName evidence="3">Polysaccharide deacetylase</fullName>
    </submittedName>
</protein>
<reference evidence="3 4" key="1">
    <citation type="submission" date="2019-06" db="EMBL/GenBank/DDBJ databases">
        <title>Sequencing the genomes of 1000 actinobacteria strains.</title>
        <authorList>
            <person name="Klenk H.-P."/>
        </authorList>
    </citation>
    <scope>NUCLEOTIDE SEQUENCE [LARGE SCALE GENOMIC DNA]</scope>
    <source>
        <strain evidence="3 4">DSM 19828</strain>
    </source>
</reference>
<dbReference type="Pfam" id="PF01471">
    <property type="entry name" value="PG_binding_1"/>
    <property type="match status" value="1"/>
</dbReference>
<dbReference type="InterPro" id="IPR036365">
    <property type="entry name" value="PGBD-like_sf"/>
</dbReference>
<evidence type="ECO:0000259" key="1">
    <source>
        <dbReference type="Pfam" id="PF01471"/>
    </source>
</evidence>
<gene>
    <name evidence="3" type="ORF">FB459_1360</name>
</gene>
<proteinExistence type="predicted"/>
<dbReference type="Gene3D" id="3.20.20.370">
    <property type="entry name" value="Glycoside hydrolase/deacetylase"/>
    <property type="match status" value="1"/>
</dbReference>
<dbReference type="PANTHER" id="PTHR10587">
    <property type="entry name" value="GLYCOSYL TRANSFERASE-RELATED"/>
    <property type="match status" value="1"/>
</dbReference>
<dbReference type="InterPro" id="IPR002477">
    <property type="entry name" value="Peptidoglycan-bd-like"/>
</dbReference>
<dbReference type="Proteomes" id="UP000320806">
    <property type="component" value="Unassembled WGS sequence"/>
</dbReference>
<dbReference type="EMBL" id="VFMO01000001">
    <property type="protein sequence ID" value="TQJ13923.1"/>
    <property type="molecule type" value="Genomic_DNA"/>
</dbReference>
<accession>A0A542EF19</accession>
<dbReference type="GO" id="GO:0005975">
    <property type="term" value="P:carbohydrate metabolic process"/>
    <property type="evidence" value="ECO:0007669"/>
    <property type="project" value="InterPro"/>
</dbReference>
<dbReference type="GO" id="GO:0016810">
    <property type="term" value="F:hydrolase activity, acting on carbon-nitrogen (but not peptide) bonds"/>
    <property type="evidence" value="ECO:0007669"/>
    <property type="project" value="InterPro"/>
</dbReference>
<dbReference type="InterPro" id="IPR036366">
    <property type="entry name" value="PGBDSf"/>
</dbReference>
<feature type="domain" description="Peptidoglycan binding-like" evidence="1">
    <location>
        <begin position="66"/>
        <end position="119"/>
    </location>
</feature>
<sequence>MHIFGIDKRTRTIKLATAAAVTATALTAGGVAISANPAKAAVRSCSAGTPATQRPVLEYRDVGSCVTELQRRLISHGISVTGGADGSFGPGTVTAVKRFQQVRRLHVDGIVGQVTWSTLVGTASSGAGGTYRTTRCGNNGNKVLLVFDDASPSMRGYRNLVATAKANNIGIAVAPNGNAVRAGRADPAYARANGMLVVDHTYDHKDLTRLSSSQIQWEITQPYVRSNYVRPPYGAYNARVSSVLARNGKYNCMWNLDPRDWDGKSAWSAANYIVRNASAGSTVVVHLNHMGATASTLPYIKKGLANRGLTMCAPWSGPTREHMPPTYC</sequence>
<dbReference type="Pfam" id="PF01522">
    <property type="entry name" value="Polysacc_deac_1"/>
    <property type="match status" value="1"/>
</dbReference>
<organism evidence="3 4">
    <name type="scientific">Yimella lutea</name>
    <dbReference type="NCBI Taxonomy" id="587872"/>
    <lineage>
        <taxon>Bacteria</taxon>
        <taxon>Bacillati</taxon>
        <taxon>Actinomycetota</taxon>
        <taxon>Actinomycetes</taxon>
        <taxon>Micrococcales</taxon>
        <taxon>Dermacoccaceae</taxon>
        <taxon>Yimella</taxon>
    </lineage>
</organism>
<dbReference type="OrthoDB" id="3173508at2"/>
<dbReference type="InterPro" id="IPR050248">
    <property type="entry name" value="Polysacc_deacetylase_ArnD"/>
</dbReference>
<name>A0A542EF19_9MICO</name>
<dbReference type="InterPro" id="IPR002509">
    <property type="entry name" value="NODB_dom"/>
</dbReference>